<feature type="non-terminal residue" evidence="2">
    <location>
        <position position="121"/>
    </location>
</feature>
<feature type="signal peptide" evidence="1">
    <location>
        <begin position="1"/>
        <end position="32"/>
    </location>
</feature>
<organism evidence="2 3">
    <name type="scientific">Vespula squamosa</name>
    <name type="common">Southern yellow jacket</name>
    <name type="synonym">Wasp</name>
    <dbReference type="NCBI Taxonomy" id="30214"/>
    <lineage>
        <taxon>Eukaryota</taxon>
        <taxon>Metazoa</taxon>
        <taxon>Ecdysozoa</taxon>
        <taxon>Arthropoda</taxon>
        <taxon>Hexapoda</taxon>
        <taxon>Insecta</taxon>
        <taxon>Pterygota</taxon>
        <taxon>Neoptera</taxon>
        <taxon>Endopterygota</taxon>
        <taxon>Hymenoptera</taxon>
        <taxon>Apocrita</taxon>
        <taxon>Aculeata</taxon>
        <taxon>Vespoidea</taxon>
        <taxon>Vespidae</taxon>
        <taxon>Vespinae</taxon>
        <taxon>Vespula</taxon>
    </lineage>
</organism>
<keyword evidence="3" id="KW-1185">Reference proteome</keyword>
<proteinExistence type="predicted"/>
<keyword evidence="1" id="KW-0732">Signal</keyword>
<comment type="caution">
    <text evidence="2">The sequence shown here is derived from an EMBL/GenBank/DDBJ whole genome shotgun (WGS) entry which is preliminary data.</text>
</comment>
<evidence type="ECO:0000313" key="2">
    <source>
        <dbReference type="EMBL" id="KAL2712112.1"/>
    </source>
</evidence>
<evidence type="ECO:0000313" key="3">
    <source>
        <dbReference type="Proteomes" id="UP001607302"/>
    </source>
</evidence>
<dbReference type="Proteomes" id="UP001607302">
    <property type="component" value="Unassembled WGS sequence"/>
</dbReference>
<evidence type="ECO:0000256" key="1">
    <source>
        <dbReference type="SAM" id="SignalP"/>
    </source>
</evidence>
<sequence>MELRYLHSRLTLHTSLLLLPILSTIQVDYIEGFDPTTRAISKGKLSQSLTSSIGAYSLSSEFAFERSNSEVRLGFVDTCSRVSRSKHKFSTTTASAATVAATSAASAAATSTEFNRISLFL</sequence>
<name>A0ABD1ZUS1_VESSQ</name>
<dbReference type="AlphaFoldDB" id="A0ABD1ZUS1"/>
<protein>
    <submittedName>
        <fullName evidence="2">Uncharacterized protein</fullName>
    </submittedName>
</protein>
<feature type="chain" id="PRO_5044796998" evidence="1">
    <location>
        <begin position="33"/>
        <end position="121"/>
    </location>
</feature>
<gene>
    <name evidence="2" type="ORF">V1478_018347</name>
</gene>
<reference evidence="2 3" key="1">
    <citation type="journal article" date="2024" name="Ann. Entomol. Soc. Am.">
        <title>Genomic analyses of the southern and eastern yellowjacket wasps (Hymenoptera: Vespidae) reveal evolutionary signatures of social life.</title>
        <authorList>
            <person name="Catto M.A."/>
            <person name="Caine P.B."/>
            <person name="Orr S.E."/>
            <person name="Hunt B.G."/>
            <person name="Goodisman M.A.D."/>
        </authorList>
    </citation>
    <scope>NUCLEOTIDE SEQUENCE [LARGE SCALE GENOMIC DNA]</scope>
    <source>
        <strain evidence="2">233</strain>
        <tissue evidence="2">Head and thorax</tissue>
    </source>
</reference>
<accession>A0ABD1ZUS1</accession>
<dbReference type="EMBL" id="JAUDFV010000167">
    <property type="protein sequence ID" value="KAL2712112.1"/>
    <property type="molecule type" value="Genomic_DNA"/>
</dbReference>